<dbReference type="SMART" id="SM00175">
    <property type="entry name" value="RAB"/>
    <property type="match status" value="1"/>
</dbReference>
<sequence>MVKIDIIVVGNQGFFINKINYKNDQKILKGAGKTCLINRYLQDDKEQEIGFIKIFYLYLCKNKQKKDSQAFTYKYEPTIGLNLVTKTIQVNENKIKICIWDTAGQEKYFALTKNYFQKADGIILTFDLTDKQSFNKIQDYWIQQVIDKTELNVKKILVGNKVDLQEDRQVQTLIAAELAQQYKMNYFETSAKTGECVSLAFETLAKQCAFAIQDQKLNPQKSPQTVVITHHQEKKKNCFDKMKEISSKLYAQLGFNQKQ</sequence>
<keyword evidence="4" id="KW-0449">Lipoprotein</keyword>
<keyword evidence="6" id="KW-1185">Reference proteome</keyword>
<organism evidence="5 6">
    <name type="scientific">Ichthyophthirius multifiliis</name>
    <name type="common">White spot disease agent</name>
    <name type="synonym">Ich</name>
    <dbReference type="NCBI Taxonomy" id="5932"/>
    <lineage>
        <taxon>Eukaryota</taxon>
        <taxon>Sar</taxon>
        <taxon>Alveolata</taxon>
        <taxon>Ciliophora</taxon>
        <taxon>Intramacronucleata</taxon>
        <taxon>Oligohymenophorea</taxon>
        <taxon>Hymenostomatida</taxon>
        <taxon>Ophryoglenina</taxon>
        <taxon>Ichthyophthirius</taxon>
    </lineage>
</organism>
<dbReference type="InParanoid" id="G0QW57"/>
<dbReference type="SMART" id="SM00176">
    <property type="entry name" value="RAN"/>
    <property type="match status" value="1"/>
</dbReference>
<dbReference type="PANTHER" id="PTHR47980">
    <property type="entry name" value="LD44762P"/>
    <property type="match status" value="1"/>
</dbReference>
<protein>
    <submittedName>
        <fullName evidence="5">Ras oncogene family protein, putative</fullName>
    </submittedName>
</protein>
<dbReference type="FunFam" id="3.40.50.300:FF:001329">
    <property type="entry name" value="Small GTP-binding protein, putative"/>
    <property type="match status" value="1"/>
</dbReference>
<reference evidence="5 6" key="1">
    <citation type="submission" date="2011-07" db="EMBL/GenBank/DDBJ databases">
        <authorList>
            <person name="Coyne R."/>
            <person name="Brami D."/>
            <person name="Johnson J."/>
            <person name="Hostetler J."/>
            <person name="Hannick L."/>
            <person name="Clark T."/>
            <person name="Cassidy-Hanley D."/>
            <person name="Inman J."/>
        </authorList>
    </citation>
    <scope>NUCLEOTIDE SEQUENCE [LARGE SCALE GENOMIC DNA]</scope>
    <source>
        <strain evidence="5 6">G5</strain>
    </source>
</reference>
<dbReference type="SMART" id="SM00174">
    <property type="entry name" value="RHO"/>
    <property type="match status" value="1"/>
</dbReference>
<dbReference type="GO" id="GO:0005525">
    <property type="term" value="F:GTP binding"/>
    <property type="evidence" value="ECO:0007669"/>
    <property type="project" value="UniProtKB-KW"/>
</dbReference>
<dbReference type="SUPFAM" id="SSF52540">
    <property type="entry name" value="P-loop containing nucleoside triphosphate hydrolases"/>
    <property type="match status" value="1"/>
</dbReference>
<evidence type="ECO:0000256" key="1">
    <source>
        <dbReference type="ARBA" id="ARBA00006270"/>
    </source>
</evidence>
<dbReference type="InterPro" id="IPR027417">
    <property type="entry name" value="P-loop_NTPase"/>
</dbReference>
<dbReference type="Proteomes" id="UP000008983">
    <property type="component" value="Unassembled WGS sequence"/>
</dbReference>
<dbReference type="PROSITE" id="PS51419">
    <property type="entry name" value="RAB"/>
    <property type="match status" value="1"/>
</dbReference>
<evidence type="ECO:0000256" key="4">
    <source>
        <dbReference type="ARBA" id="ARBA00023288"/>
    </source>
</evidence>
<dbReference type="GO" id="GO:0003924">
    <property type="term" value="F:GTPase activity"/>
    <property type="evidence" value="ECO:0007669"/>
    <property type="project" value="InterPro"/>
</dbReference>
<dbReference type="CDD" id="cd00154">
    <property type="entry name" value="Rab"/>
    <property type="match status" value="1"/>
</dbReference>
<dbReference type="SMART" id="SM00173">
    <property type="entry name" value="RAS"/>
    <property type="match status" value="1"/>
</dbReference>
<comment type="similarity">
    <text evidence="1">Belongs to the small GTPase superfamily. Rab family.</text>
</comment>
<dbReference type="PROSITE" id="PS51420">
    <property type="entry name" value="RHO"/>
    <property type="match status" value="1"/>
</dbReference>
<dbReference type="OMA" id="VKEFWIE"/>
<dbReference type="InterPro" id="IPR050305">
    <property type="entry name" value="Small_GTPase_Rab"/>
</dbReference>
<keyword evidence="3" id="KW-0342">GTP-binding</keyword>
<dbReference type="STRING" id="857967.G0QW57"/>
<dbReference type="GeneID" id="14906650"/>
<dbReference type="EMBL" id="GL983981">
    <property type="protein sequence ID" value="EGR30538.1"/>
    <property type="molecule type" value="Genomic_DNA"/>
</dbReference>
<dbReference type="OrthoDB" id="9989112at2759"/>
<dbReference type="NCBIfam" id="TIGR00231">
    <property type="entry name" value="small_GTP"/>
    <property type="match status" value="1"/>
</dbReference>
<dbReference type="InterPro" id="IPR005225">
    <property type="entry name" value="Small_GTP-bd"/>
</dbReference>
<keyword evidence="2" id="KW-0547">Nucleotide-binding</keyword>
<gene>
    <name evidence="5" type="ORF">IMG5_129560</name>
</gene>
<dbReference type="PROSITE" id="PS51421">
    <property type="entry name" value="RAS"/>
    <property type="match status" value="1"/>
</dbReference>
<dbReference type="Gene3D" id="3.40.50.300">
    <property type="entry name" value="P-loop containing nucleotide triphosphate hydrolases"/>
    <property type="match status" value="1"/>
</dbReference>
<dbReference type="RefSeq" id="XP_004032125.1">
    <property type="nucleotide sequence ID" value="XM_004032077.1"/>
</dbReference>
<evidence type="ECO:0000313" key="6">
    <source>
        <dbReference type="Proteomes" id="UP000008983"/>
    </source>
</evidence>
<evidence type="ECO:0000313" key="5">
    <source>
        <dbReference type="EMBL" id="EGR30538.1"/>
    </source>
</evidence>
<proteinExistence type="inferred from homology"/>
<evidence type="ECO:0000256" key="3">
    <source>
        <dbReference type="ARBA" id="ARBA00023134"/>
    </source>
</evidence>
<dbReference type="PRINTS" id="PR00449">
    <property type="entry name" value="RASTRNSFRMNG"/>
</dbReference>
<dbReference type="Pfam" id="PF00071">
    <property type="entry name" value="Ras"/>
    <property type="match status" value="1"/>
</dbReference>
<dbReference type="AlphaFoldDB" id="G0QW57"/>
<dbReference type="InterPro" id="IPR001806">
    <property type="entry name" value="Small_GTPase"/>
</dbReference>
<evidence type="ECO:0000256" key="2">
    <source>
        <dbReference type="ARBA" id="ARBA00022741"/>
    </source>
</evidence>
<dbReference type="eggNOG" id="KOG0078">
    <property type="taxonomic scope" value="Eukaryota"/>
</dbReference>
<accession>G0QW57</accession>
<name>G0QW57_ICHMU</name>